<dbReference type="GO" id="GO:0004364">
    <property type="term" value="F:glutathione transferase activity"/>
    <property type="evidence" value="ECO:0007669"/>
    <property type="project" value="UniProtKB-EC"/>
</dbReference>
<dbReference type="Pfam" id="PF00043">
    <property type="entry name" value="GST_C"/>
    <property type="match status" value="1"/>
</dbReference>
<comment type="similarity">
    <text evidence="4">Belongs to the GST superfamily.</text>
</comment>
<dbReference type="InterPro" id="IPR036282">
    <property type="entry name" value="Glutathione-S-Trfase_C_sf"/>
</dbReference>
<dbReference type="AlphaFoldDB" id="A0AAE1S7U3"/>
<dbReference type="PANTHER" id="PTHR11260">
    <property type="entry name" value="GLUTATHIONE S-TRANSFERASE, GST, SUPERFAMILY, GST DOMAIN CONTAINING"/>
    <property type="match status" value="1"/>
</dbReference>
<dbReference type="PANTHER" id="PTHR11260:SF773">
    <property type="entry name" value="GLUTATHIONE S-TRANSFERASE U26"/>
    <property type="match status" value="1"/>
</dbReference>
<dbReference type="FunFam" id="1.20.1050.10:FF:000018">
    <property type="entry name" value="Glutathione S-transferase U20"/>
    <property type="match status" value="1"/>
</dbReference>
<sequence length="361" mass="41589">MENDEVILLDYWASMYGMRLRVALAEKEIEYEFKEEEFFITKSPLLLKMNPIHKKIPVLIHNENLFVNLLLQSSTSMKSGRTKLHCYPPILMREHKLSSGLTTLTRRLLEEAALGDEPYFGGEIFGFVDIALIGFYSCIGMENDEVILLDFWPSMFGMRVRVALAEKGVEYEYKEEDLFTSKSPLLLKMNPVHKKIPVLIHNGKPVCESLVAVEYIDEIWKDKAPLLTSDPYERAQARFWAAYTDKFNDFGRRIWTATREEFGGGKKDLIDPLKLLEESALGDKPYFGGEGFGFVDIALIGFYSWFYTYETFGNFSIEAECPKIVAWGNRCMQRESVSKSLADPHKICEVLLEFRKKQGLE</sequence>
<dbReference type="Pfam" id="PF02798">
    <property type="entry name" value="GST_N"/>
    <property type="match status" value="2"/>
</dbReference>
<dbReference type="CDD" id="cd03185">
    <property type="entry name" value="GST_C_Tau"/>
    <property type="match status" value="1"/>
</dbReference>
<dbReference type="InterPro" id="IPR010987">
    <property type="entry name" value="Glutathione-S-Trfase_C-like"/>
</dbReference>
<dbReference type="InterPro" id="IPR045073">
    <property type="entry name" value="Omega/Tau-like"/>
</dbReference>
<dbReference type="FunFam" id="3.40.30.10:FF:000014">
    <property type="entry name" value="Tau class glutathione S-transferase"/>
    <property type="match status" value="1"/>
</dbReference>
<dbReference type="GO" id="GO:0006749">
    <property type="term" value="P:glutathione metabolic process"/>
    <property type="evidence" value="ECO:0007669"/>
    <property type="project" value="InterPro"/>
</dbReference>
<evidence type="ECO:0000256" key="4">
    <source>
        <dbReference type="RuleBase" id="RU003494"/>
    </source>
</evidence>
<feature type="domain" description="GST N-terminal" evidence="5">
    <location>
        <begin position="144"/>
        <end position="224"/>
    </location>
</feature>
<dbReference type="EC" id="2.5.1.18" evidence="1"/>
<dbReference type="SUPFAM" id="SSF52833">
    <property type="entry name" value="Thioredoxin-like"/>
    <property type="match status" value="2"/>
</dbReference>
<evidence type="ECO:0000313" key="7">
    <source>
        <dbReference type="EMBL" id="KAK4364011.1"/>
    </source>
</evidence>
<dbReference type="InterPro" id="IPR004046">
    <property type="entry name" value="GST_C"/>
</dbReference>
<feature type="domain" description="GST N-terminal" evidence="5">
    <location>
        <begin position="4"/>
        <end position="88"/>
    </location>
</feature>
<gene>
    <name evidence="7" type="ORF">RND71_015369</name>
</gene>
<evidence type="ECO:0000259" key="6">
    <source>
        <dbReference type="PROSITE" id="PS50405"/>
    </source>
</evidence>
<dbReference type="EMBL" id="JAVYJV010000008">
    <property type="protein sequence ID" value="KAK4364011.1"/>
    <property type="molecule type" value="Genomic_DNA"/>
</dbReference>
<dbReference type="GO" id="GO:0005737">
    <property type="term" value="C:cytoplasm"/>
    <property type="evidence" value="ECO:0007669"/>
    <property type="project" value="TreeGrafter"/>
</dbReference>
<dbReference type="PROSITE" id="PS50405">
    <property type="entry name" value="GST_CTER"/>
    <property type="match status" value="1"/>
</dbReference>
<dbReference type="InterPro" id="IPR004045">
    <property type="entry name" value="Glutathione_S-Trfase_N"/>
</dbReference>
<evidence type="ECO:0000313" key="8">
    <source>
        <dbReference type="Proteomes" id="UP001291623"/>
    </source>
</evidence>
<organism evidence="7 8">
    <name type="scientific">Anisodus tanguticus</name>
    <dbReference type="NCBI Taxonomy" id="243964"/>
    <lineage>
        <taxon>Eukaryota</taxon>
        <taxon>Viridiplantae</taxon>
        <taxon>Streptophyta</taxon>
        <taxon>Embryophyta</taxon>
        <taxon>Tracheophyta</taxon>
        <taxon>Spermatophyta</taxon>
        <taxon>Magnoliopsida</taxon>
        <taxon>eudicotyledons</taxon>
        <taxon>Gunneridae</taxon>
        <taxon>Pentapetalae</taxon>
        <taxon>asterids</taxon>
        <taxon>lamiids</taxon>
        <taxon>Solanales</taxon>
        <taxon>Solanaceae</taxon>
        <taxon>Solanoideae</taxon>
        <taxon>Hyoscyameae</taxon>
        <taxon>Anisodus</taxon>
    </lineage>
</organism>
<reference evidence="7" key="1">
    <citation type="submission" date="2023-12" db="EMBL/GenBank/DDBJ databases">
        <title>Genome assembly of Anisodus tanguticus.</title>
        <authorList>
            <person name="Wang Y.-J."/>
        </authorList>
    </citation>
    <scope>NUCLEOTIDE SEQUENCE</scope>
    <source>
        <strain evidence="7">KB-2021</strain>
        <tissue evidence="7">Leaf</tissue>
    </source>
</reference>
<accession>A0AAE1S7U3</accession>
<evidence type="ECO:0000256" key="1">
    <source>
        <dbReference type="ARBA" id="ARBA00012452"/>
    </source>
</evidence>
<dbReference type="Gene3D" id="3.40.30.10">
    <property type="entry name" value="Glutaredoxin"/>
    <property type="match status" value="2"/>
</dbReference>
<dbReference type="SFLD" id="SFLDG00358">
    <property type="entry name" value="Main_(cytGST)"/>
    <property type="match status" value="1"/>
</dbReference>
<evidence type="ECO:0000256" key="2">
    <source>
        <dbReference type="ARBA" id="ARBA00022679"/>
    </source>
</evidence>
<evidence type="ECO:0000259" key="5">
    <source>
        <dbReference type="PROSITE" id="PS50404"/>
    </source>
</evidence>
<comment type="caution">
    <text evidence="7">The sequence shown here is derived from an EMBL/GenBank/DDBJ whole genome shotgun (WGS) entry which is preliminary data.</text>
</comment>
<keyword evidence="2" id="KW-0808">Transferase</keyword>
<feature type="domain" description="GST C-terminal" evidence="6">
    <location>
        <begin position="230"/>
        <end position="360"/>
    </location>
</feature>
<dbReference type="SFLD" id="SFLDS00019">
    <property type="entry name" value="Glutathione_Transferase_(cytos"/>
    <property type="match status" value="1"/>
</dbReference>
<protein>
    <recommendedName>
        <fullName evidence="1">glutathione transferase</fullName>
        <ecNumber evidence="1">2.5.1.18</ecNumber>
    </recommendedName>
</protein>
<dbReference type="SFLD" id="SFLDG01152">
    <property type="entry name" value="Main.3:_Omega-_and_Tau-like"/>
    <property type="match status" value="1"/>
</dbReference>
<dbReference type="CDD" id="cd03058">
    <property type="entry name" value="GST_N_Tau"/>
    <property type="match status" value="1"/>
</dbReference>
<dbReference type="InterPro" id="IPR036249">
    <property type="entry name" value="Thioredoxin-like_sf"/>
</dbReference>
<dbReference type="PROSITE" id="PS50404">
    <property type="entry name" value="GST_NTER"/>
    <property type="match status" value="2"/>
</dbReference>
<evidence type="ECO:0000256" key="3">
    <source>
        <dbReference type="ARBA" id="ARBA00047960"/>
    </source>
</evidence>
<dbReference type="InterPro" id="IPR045074">
    <property type="entry name" value="GST_C_Tau"/>
</dbReference>
<comment type="catalytic activity">
    <reaction evidence="3">
        <text>RX + glutathione = an S-substituted glutathione + a halide anion + H(+)</text>
        <dbReference type="Rhea" id="RHEA:16437"/>
        <dbReference type="ChEBI" id="CHEBI:15378"/>
        <dbReference type="ChEBI" id="CHEBI:16042"/>
        <dbReference type="ChEBI" id="CHEBI:17792"/>
        <dbReference type="ChEBI" id="CHEBI:57925"/>
        <dbReference type="ChEBI" id="CHEBI:90779"/>
        <dbReference type="EC" id="2.5.1.18"/>
    </reaction>
</comment>
<keyword evidence="8" id="KW-1185">Reference proteome</keyword>
<name>A0AAE1S7U3_9SOLA</name>
<dbReference type="Proteomes" id="UP001291623">
    <property type="component" value="Unassembled WGS sequence"/>
</dbReference>
<dbReference type="Gene3D" id="1.20.1050.10">
    <property type="match status" value="2"/>
</dbReference>
<proteinExistence type="inferred from homology"/>
<dbReference type="InterPro" id="IPR040079">
    <property type="entry name" value="Glutathione_S-Trfase"/>
</dbReference>
<dbReference type="SUPFAM" id="SSF47616">
    <property type="entry name" value="GST C-terminal domain-like"/>
    <property type="match status" value="2"/>
</dbReference>